<dbReference type="NCBIfam" id="TIGR02376">
    <property type="entry name" value="Cu_nitrite_red"/>
    <property type="match status" value="1"/>
</dbReference>
<evidence type="ECO:0000256" key="7">
    <source>
        <dbReference type="ARBA" id="ARBA00011233"/>
    </source>
</evidence>
<keyword evidence="10" id="KW-0285">Flavoprotein</keyword>
<evidence type="ECO:0000256" key="10">
    <source>
        <dbReference type="ARBA" id="ARBA00022630"/>
    </source>
</evidence>
<evidence type="ECO:0000256" key="4">
    <source>
        <dbReference type="ARBA" id="ARBA00004418"/>
    </source>
</evidence>
<evidence type="ECO:0000256" key="11">
    <source>
        <dbReference type="ARBA" id="ARBA00022723"/>
    </source>
</evidence>
<dbReference type="PANTHER" id="PTHR11709">
    <property type="entry name" value="MULTI-COPPER OXIDASE"/>
    <property type="match status" value="1"/>
</dbReference>
<dbReference type="InterPro" id="IPR008972">
    <property type="entry name" value="Cupredoxin"/>
</dbReference>
<keyword evidence="24" id="KW-1185">Reference proteome</keyword>
<protein>
    <recommendedName>
        <fullName evidence="9">Copper-containing nitrite reductase</fullName>
        <ecNumber evidence="8">1.7.2.1</ecNumber>
    </recommendedName>
    <alternativeName>
        <fullName evidence="18">Cu-NIR</fullName>
    </alternativeName>
</protein>
<evidence type="ECO:0000256" key="3">
    <source>
        <dbReference type="ARBA" id="ARBA00001974"/>
    </source>
</evidence>
<evidence type="ECO:0000256" key="9">
    <source>
        <dbReference type="ARBA" id="ARBA00017290"/>
    </source>
</evidence>
<dbReference type="GO" id="GO:0042597">
    <property type="term" value="C:periplasmic space"/>
    <property type="evidence" value="ECO:0007669"/>
    <property type="project" value="UniProtKB-SubCell"/>
</dbReference>
<feature type="binding site" description="type 1 copper site" evidence="20">
    <location>
        <position position="346"/>
    </location>
    <ligand>
        <name>Cu cation</name>
        <dbReference type="ChEBI" id="CHEBI:23378"/>
        <label>1</label>
    </ligand>
</feature>
<dbReference type="PANTHER" id="PTHR11709:SF394">
    <property type="entry name" value="FI03373P-RELATED"/>
    <property type="match status" value="1"/>
</dbReference>
<dbReference type="Pfam" id="PF00394">
    <property type="entry name" value="Cu-oxidase"/>
    <property type="match status" value="1"/>
</dbReference>
<evidence type="ECO:0000313" key="23">
    <source>
        <dbReference type="EMBL" id="RNI38788.1"/>
    </source>
</evidence>
<keyword evidence="13" id="KW-0574">Periplasm</keyword>
<name>A0A3M9NP28_9BACT</name>
<evidence type="ECO:0000256" key="5">
    <source>
        <dbReference type="ARBA" id="ARBA00005127"/>
    </source>
</evidence>
<keyword evidence="15 23" id="KW-0560">Oxidoreductase</keyword>
<proteinExistence type="inferred from homology"/>
<evidence type="ECO:0000259" key="21">
    <source>
        <dbReference type="Pfam" id="PF00394"/>
    </source>
</evidence>
<evidence type="ECO:0000256" key="13">
    <source>
        <dbReference type="ARBA" id="ARBA00022764"/>
    </source>
</evidence>
<keyword evidence="14" id="KW-0274">FAD</keyword>
<dbReference type="PROSITE" id="PS51257">
    <property type="entry name" value="PROKAR_LIPOPROTEIN"/>
    <property type="match status" value="1"/>
</dbReference>
<keyword evidence="16 20" id="KW-0186">Copper</keyword>
<evidence type="ECO:0000256" key="8">
    <source>
        <dbReference type="ARBA" id="ARBA00011882"/>
    </source>
</evidence>
<evidence type="ECO:0000256" key="15">
    <source>
        <dbReference type="ARBA" id="ARBA00023002"/>
    </source>
</evidence>
<dbReference type="GO" id="GO:0050421">
    <property type="term" value="F:nitrite reductase (NO-forming) activity"/>
    <property type="evidence" value="ECO:0007669"/>
    <property type="project" value="UniProtKB-EC"/>
</dbReference>
<dbReference type="Proteomes" id="UP000267223">
    <property type="component" value="Unassembled WGS sequence"/>
</dbReference>
<feature type="domain" description="Plastocyanin-like" evidence="22">
    <location>
        <begin position="85"/>
        <end position="199"/>
    </location>
</feature>
<comment type="cofactor">
    <cofactor evidence="1 20">
        <name>Cu(+)</name>
        <dbReference type="ChEBI" id="CHEBI:49552"/>
    </cofactor>
</comment>
<evidence type="ECO:0000259" key="22">
    <source>
        <dbReference type="Pfam" id="PF07732"/>
    </source>
</evidence>
<evidence type="ECO:0000256" key="2">
    <source>
        <dbReference type="ARBA" id="ARBA00001973"/>
    </source>
</evidence>
<keyword evidence="17" id="KW-0534">Nitrate assimilation</keyword>
<dbReference type="EC" id="1.7.2.1" evidence="8"/>
<keyword evidence="11 20" id="KW-0479">Metal-binding</keyword>
<dbReference type="InterPro" id="IPR001287">
    <property type="entry name" value="NO2-reductase_Cu"/>
</dbReference>
<dbReference type="EMBL" id="RJJR01000002">
    <property type="protein sequence ID" value="RNI38788.1"/>
    <property type="molecule type" value="Genomic_DNA"/>
</dbReference>
<comment type="caution">
    <text evidence="23">The sequence shown here is derived from an EMBL/GenBank/DDBJ whole genome shotgun (WGS) entry which is preliminary data.</text>
</comment>
<dbReference type="SUPFAM" id="SSF49503">
    <property type="entry name" value="Cupredoxins"/>
    <property type="match status" value="2"/>
</dbReference>
<dbReference type="GO" id="GO:0005507">
    <property type="term" value="F:copper ion binding"/>
    <property type="evidence" value="ECO:0007669"/>
    <property type="project" value="InterPro"/>
</dbReference>
<evidence type="ECO:0000256" key="19">
    <source>
        <dbReference type="ARBA" id="ARBA00049340"/>
    </source>
</evidence>
<comment type="subcellular location">
    <subcellularLocation>
        <location evidence="4">Periplasm</location>
    </subcellularLocation>
</comment>
<evidence type="ECO:0000256" key="14">
    <source>
        <dbReference type="ARBA" id="ARBA00022827"/>
    </source>
</evidence>
<accession>A0A3M9NP28</accession>
<feature type="domain" description="Plastocyanin-like" evidence="21">
    <location>
        <begin position="227"/>
        <end position="365"/>
    </location>
</feature>
<dbReference type="CDD" id="cd11020">
    <property type="entry name" value="CuRO_1_CuNIR"/>
    <property type="match status" value="1"/>
</dbReference>
<feature type="binding site" description="type 1 copper site" evidence="20">
    <location>
        <position position="185"/>
    </location>
    <ligand>
        <name>Cu cation</name>
        <dbReference type="ChEBI" id="CHEBI:23378"/>
        <label>1</label>
    </ligand>
</feature>
<evidence type="ECO:0000256" key="6">
    <source>
        <dbReference type="ARBA" id="ARBA00010609"/>
    </source>
</evidence>
<evidence type="ECO:0000256" key="17">
    <source>
        <dbReference type="ARBA" id="ARBA00023063"/>
    </source>
</evidence>
<comment type="cofactor">
    <cofactor evidence="2 20">
        <name>Cu(2+)</name>
        <dbReference type="ChEBI" id="CHEBI:29036"/>
    </cofactor>
</comment>
<evidence type="ECO:0000313" key="24">
    <source>
        <dbReference type="Proteomes" id="UP000267223"/>
    </source>
</evidence>
<dbReference type="AlphaFoldDB" id="A0A3M9NP28"/>
<dbReference type="GO" id="GO:0042128">
    <property type="term" value="P:nitrate assimilation"/>
    <property type="evidence" value="ECO:0007669"/>
    <property type="project" value="UniProtKB-KW"/>
</dbReference>
<feature type="binding site" description="type 1 copper site" evidence="20">
    <location>
        <position position="190"/>
    </location>
    <ligand>
        <name>Cu cation</name>
        <dbReference type="ChEBI" id="CHEBI:23378"/>
        <label>1</label>
    </ligand>
</feature>
<dbReference type="Gene3D" id="2.60.40.420">
    <property type="entry name" value="Cupredoxins - blue copper proteins"/>
    <property type="match status" value="2"/>
</dbReference>
<organism evidence="23 24">
    <name type="scientific">Hanamia caeni</name>
    <dbReference type="NCBI Taxonomy" id="2294116"/>
    <lineage>
        <taxon>Bacteria</taxon>
        <taxon>Pseudomonadati</taxon>
        <taxon>Bacteroidota</taxon>
        <taxon>Chitinophagia</taxon>
        <taxon>Chitinophagales</taxon>
        <taxon>Chitinophagaceae</taxon>
        <taxon>Hanamia</taxon>
    </lineage>
</organism>
<feature type="binding site" description="type 1 copper site" evidence="20">
    <location>
        <position position="175"/>
    </location>
    <ligand>
        <name>Cu cation</name>
        <dbReference type="ChEBI" id="CHEBI:23378"/>
        <label>1</label>
    </ligand>
</feature>
<comment type="subunit">
    <text evidence="7">Homotrimer.</text>
</comment>
<feature type="binding site" description="type 1 copper site" evidence="20">
    <location>
        <position position="134"/>
    </location>
    <ligand>
        <name>Cu cation</name>
        <dbReference type="ChEBI" id="CHEBI:23378"/>
        <label>1</label>
    </ligand>
</feature>
<dbReference type="InterPro" id="IPR045087">
    <property type="entry name" value="Cu-oxidase_fam"/>
</dbReference>
<comment type="similarity">
    <text evidence="6">Belongs to the multicopper oxidase family.</text>
</comment>
<reference evidence="23 24" key="1">
    <citation type="submission" date="2018-11" db="EMBL/GenBank/DDBJ databases">
        <title>Draft genome sequence of Ferruginibacter sp. BO-59.</title>
        <authorList>
            <person name="Im W.T."/>
        </authorList>
    </citation>
    <scope>NUCLEOTIDE SEQUENCE [LARGE SCALE GENOMIC DNA]</scope>
    <source>
        <strain evidence="23 24">BO-59</strain>
    </source>
</reference>
<dbReference type="PRINTS" id="PR00695">
    <property type="entry name" value="CUNO2RDTASE"/>
</dbReference>
<keyword evidence="12" id="KW-0677">Repeat</keyword>
<dbReference type="Pfam" id="PF07732">
    <property type="entry name" value="Cu-oxidase_3"/>
    <property type="match status" value="1"/>
</dbReference>
<feature type="binding site" description="type 1 copper site" evidence="20">
    <location>
        <position position="174"/>
    </location>
    <ligand>
        <name>Cu cation</name>
        <dbReference type="ChEBI" id="CHEBI:23378"/>
        <label>1</label>
    </ligand>
</feature>
<comment type="pathway">
    <text evidence="5">Nitrogen metabolism; nitrate reduction (denitrification); dinitrogen from nitrate: step 2/4.</text>
</comment>
<dbReference type="UniPathway" id="UPA00652">
    <property type="reaction ID" value="UER00707"/>
</dbReference>
<dbReference type="OrthoDB" id="9811395at2"/>
<feature type="binding site" description="type 1 copper site" evidence="20">
    <location>
        <position position="139"/>
    </location>
    <ligand>
        <name>Cu cation</name>
        <dbReference type="ChEBI" id="CHEBI:23378"/>
        <label>1</label>
    </ligand>
</feature>
<comment type="cofactor">
    <cofactor evidence="3">
        <name>FAD</name>
        <dbReference type="ChEBI" id="CHEBI:57692"/>
    </cofactor>
</comment>
<evidence type="ECO:0000256" key="16">
    <source>
        <dbReference type="ARBA" id="ARBA00023008"/>
    </source>
</evidence>
<dbReference type="GO" id="GO:0019333">
    <property type="term" value="P:denitrification pathway"/>
    <property type="evidence" value="ECO:0007669"/>
    <property type="project" value="UniProtKB-UniPathway"/>
</dbReference>
<evidence type="ECO:0000256" key="12">
    <source>
        <dbReference type="ARBA" id="ARBA00022737"/>
    </source>
</evidence>
<dbReference type="RefSeq" id="WP_123119351.1">
    <property type="nucleotide sequence ID" value="NZ_RJJR01000002.1"/>
</dbReference>
<dbReference type="InterPro" id="IPR011707">
    <property type="entry name" value="Cu-oxidase-like_N"/>
</dbReference>
<gene>
    <name evidence="23" type="primary">nirK</name>
    <name evidence="23" type="ORF">EFY79_03770</name>
</gene>
<evidence type="ECO:0000256" key="1">
    <source>
        <dbReference type="ARBA" id="ARBA00001960"/>
    </source>
</evidence>
<comment type="catalytic activity">
    <reaction evidence="19">
        <text>nitric oxide + Fe(III)-[cytochrome c] + H2O = Fe(II)-[cytochrome c] + nitrite + 2 H(+)</text>
        <dbReference type="Rhea" id="RHEA:15233"/>
        <dbReference type="Rhea" id="RHEA-COMP:10350"/>
        <dbReference type="Rhea" id="RHEA-COMP:14399"/>
        <dbReference type="ChEBI" id="CHEBI:15377"/>
        <dbReference type="ChEBI" id="CHEBI:15378"/>
        <dbReference type="ChEBI" id="CHEBI:16301"/>
        <dbReference type="ChEBI" id="CHEBI:16480"/>
        <dbReference type="ChEBI" id="CHEBI:29033"/>
        <dbReference type="ChEBI" id="CHEBI:29034"/>
        <dbReference type="EC" id="1.7.2.1"/>
    </reaction>
</comment>
<sequence>MKKLKFPFSLQKLSSPAISLFALMLVMIFSACKNSSSTSVLDQKNDGNGDNLNRVTQELVAPPMVPKFDQVDKDGPKIVQVTMTVQEKKIEVAPGDSMWAFTFNGTVPGPLIVVHQDDYVELTLKNPATNTQIHNIDFHAATGAEGGADLTHINPGEQVKLRFKATRAGVFVYHCAPGGLMTPIHVLSGMNGAIMVLPRDGLKDENGNSVTFDKAYYIAEQYLYLPKGPDGKVKEFATPQESVQAIGDQIKTLIPTYIVFNGRVGSLLGKNAMTAKVGDKVLFITAEANNDSRFHLIGGHADLFWPGGKFNNRPFTDYETWAVPGGSAAAALYKFREPHTYTLVNHNLIEAVAFGAVGQVKVEGNWDSTYMKLIQKASPIQ</sequence>
<evidence type="ECO:0000256" key="18">
    <source>
        <dbReference type="ARBA" id="ARBA00032356"/>
    </source>
</evidence>
<evidence type="ECO:0000256" key="20">
    <source>
        <dbReference type="PIRSR" id="PIRSR601287-1"/>
    </source>
</evidence>
<dbReference type="InterPro" id="IPR001117">
    <property type="entry name" value="Cu-oxidase_2nd"/>
</dbReference>